<protein>
    <recommendedName>
        <fullName evidence="1">PB1 domain-containing protein</fullName>
    </recommendedName>
</protein>
<dbReference type="GO" id="GO:0009725">
    <property type="term" value="P:response to hormone"/>
    <property type="evidence" value="ECO:0007669"/>
    <property type="project" value="InterPro"/>
</dbReference>
<accession>A0AAD8K6V4</accession>
<proteinExistence type="predicted"/>
<dbReference type="InterPro" id="IPR053793">
    <property type="entry name" value="PB1-like"/>
</dbReference>
<dbReference type="GO" id="GO:0003677">
    <property type="term" value="F:DNA binding"/>
    <property type="evidence" value="ECO:0007669"/>
    <property type="project" value="InterPro"/>
</dbReference>
<gene>
    <name evidence="2" type="ORF">QVD17_31774</name>
</gene>
<dbReference type="InterPro" id="IPR044835">
    <property type="entry name" value="ARF_plant"/>
</dbReference>
<dbReference type="EMBL" id="JAUHHV010000008">
    <property type="protein sequence ID" value="KAK1415986.1"/>
    <property type="molecule type" value="Genomic_DNA"/>
</dbReference>
<dbReference type="Gene3D" id="3.10.20.90">
    <property type="entry name" value="Phosphatidylinositol 3-kinase Catalytic Subunit, Chain A, domain 1"/>
    <property type="match status" value="1"/>
</dbReference>
<dbReference type="Proteomes" id="UP001229421">
    <property type="component" value="Unassembled WGS sequence"/>
</dbReference>
<dbReference type="PROSITE" id="PS51745">
    <property type="entry name" value="PB1"/>
    <property type="match status" value="1"/>
</dbReference>
<feature type="domain" description="PB1" evidence="1">
    <location>
        <begin position="88"/>
        <end position="172"/>
    </location>
</feature>
<comment type="caution">
    <text evidence="2">The sequence shown here is derived from an EMBL/GenBank/DDBJ whole genome shotgun (WGS) entry which is preliminary data.</text>
</comment>
<keyword evidence="3" id="KW-1185">Reference proteome</keyword>
<evidence type="ECO:0000259" key="1">
    <source>
        <dbReference type="PROSITE" id="PS51745"/>
    </source>
</evidence>
<organism evidence="2 3">
    <name type="scientific">Tagetes erecta</name>
    <name type="common">African marigold</name>
    <dbReference type="NCBI Taxonomy" id="13708"/>
    <lineage>
        <taxon>Eukaryota</taxon>
        <taxon>Viridiplantae</taxon>
        <taxon>Streptophyta</taxon>
        <taxon>Embryophyta</taxon>
        <taxon>Tracheophyta</taxon>
        <taxon>Spermatophyta</taxon>
        <taxon>Magnoliopsida</taxon>
        <taxon>eudicotyledons</taxon>
        <taxon>Gunneridae</taxon>
        <taxon>Pentapetalae</taxon>
        <taxon>asterids</taxon>
        <taxon>campanulids</taxon>
        <taxon>Asterales</taxon>
        <taxon>Asteraceae</taxon>
        <taxon>Asteroideae</taxon>
        <taxon>Heliantheae alliance</taxon>
        <taxon>Tageteae</taxon>
        <taxon>Tagetes</taxon>
    </lineage>
</organism>
<sequence length="185" mass="20476">MKTVVEQVQKALDNQLTPSGSGLDDNDFGAHLHGIFSDINIDSSWLSLATINHDLSTIPSSPASGLQNSSFGGSMQESSELLQPNRFRTYTKVYKSGCVGRSIDLSQINSYHELRAKMAKSFGITGLLEDPQSSGWQLVFFNKNKDIFLLGDDPWEPFVRNVSYIKILSPEEVQQFGKDEVQSLG</sequence>
<dbReference type="PANTHER" id="PTHR31384">
    <property type="entry name" value="AUXIN RESPONSE FACTOR 4-RELATED"/>
    <property type="match status" value="1"/>
</dbReference>
<evidence type="ECO:0000313" key="2">
    <source>
        <dbReference type="EMBL" id="KAK1415986.1"/>
    </source>
</evidence>
<evidence type="ECO:0000313" key="3">
    <source>
        <dbReference type="Proteomes" id="UP001229421"/>
    </source>
</evidence>
<dbReference type="FunFam" id="3.10.20.90:FF:000047">
    <property type="entry name" value="Auxin response factor"/>
    <property type="match status" value="1"/>
</dbReference>
<dbReference type="PANTHER" id="PTHR31384:SF3">
    <property type="entry name" value="AUXIN RESPONSE FACTOR 8"/>
    <property type="match status" value="1"/>
</dbReference>
<reference evidence="2" key="1">
    <citation type="journal article" date="2023" name="bioRxiv">
        <title>Improved chromosome-level genome assembly for marigold (Tagetes erecta).</title>
        <authorList>
            <person name="Jiang F."/>
            <person name="Yuan L."/>
            <person name="Wang S."/>
            <person name="Wang H."/>
            <person name="Xu D."/>
            <person name="Wang A."/>
            <person name="Fan W."/>
        </authorList>
    </citation>
    <scope>NUCLEOTIDE SEQUENCE</scope>
    <source>
        <strain evidence="2">WSJ</strain>
        <tissue evidence="2">Leaf</tissue>
    </source>
</reference>
<dbReference type="AlphaFoldDB" id="A0AAD8K6V4"/>
<dbReference type="GO" id="GO:0006355">
    <property type="term" value="P:regulation of DNA-templated transcription"/>
    <property type="evidence" value="ECO:0007669"/>
    <property type="project" value="InterPro"/>
</dbReference>
<name>A0AAD8K6V4_TARER</name>